<dbReference type="Proteomes" id="UP000780875">
    <property type="component" value="Unassembled WGS sequence"/>
</dbReference>
<evidence type="ECO:0000313" key="3">
    <source>
        <dbReference type="Proteomes" id="UP000780875"/>
    </source>
</evidence>
<reference evidence="2 3" key="1">
    <citation type="submission" date="2021-09" db="EMBL/GenBank/DDBJ databases">
        <title>Whole genome sequence of Nocardioides sp. GBK3QG-3.</title>
        <authorList>
            <person name="Tuo L."/>
        </authorList>
    </citation>
    <scope>NUCLEOTIDE SEQUENCE [LARGE SCALE GENOMIC DNA]</scope>
    <source>
        <strain evidence="2 3">GBK3QG-3</strain>
    </source>
</reference>
<keyword evidence="1" id="KW-1133">Transmembrane helix</keyword>
<feature type="transmembrane region" description="Helical" evidence="1">
    <location>
        <begin position="27"/>
        <end position="44"/>
    </location>
</feature>
<dbReference type="EMBL" id="JAIQZJ010000001">
    <property type="protein sequence ID" value="MBZ5737170.1"/>
    <property type="molecule type" value="Genomic_DNA"/>
</dbReference>
<gene>
    <name evidence="2" type="ORF">K8U61_03265</name>
</gene>
<keyword evidence="1" id="KW-0472">Membrane</keyword>
<feature type="transmembrane region" description="Helical" evidence="1">
    <location>
        <begin position="56"/>
        <end position="89"/>
    </location>
</feature>
<proteinExistence type="predicted"/>
<evidence type="ECO:0000313" key="2">
    <source>
        <dbReference type="EMBL" id="MBZ5737170.1"/>
    </source>
</evidence>
<evidence type="ECO:0000256" key="1">
    <source>
        <dbReference type="SAM" id="Phobius"/>
    </source>
</evidence>
<keyword evidence="1" id="KW-0812">Transmembrane</keyword>
<keyword evidence="3" id="KW-1185">Reference proteome</keyword>
<sequence>MRRLIALALTCALVAVAVLRSHPLALALLVALAALAGLLIAIGGRVRSRDVVRLPVAAAVVVTALVGIGQLGLLGLGIGLVLLCLVPSFVPHTGDRR</sequence>
<name>A0ABS7U877_9ACTN</name>
<dbReference type="RefSeq" id="WP_224121530.1">
    <property type="nucleotide sequence ID" value="NZ_JAIQZJ010000001.1"/>
</dbReference>
<accession>A0ABS7U877</accession>
<protein>
    <submittedName>
        <fullName evidence="2">Uncharacterized protein</fullName>
    </submittedName>
</protein>
<organism evidence="2 3">
    <name type="scientific">Nocardioides mangrovi</name>
    <dbReference type="NCBI Taxonomy" id="2874580"/>
    <lineage>
        <taxon>Bacteria</taxon>
        <taxon>Bacillati</taxon>
        <taxon>Actinomycetota</taxon>
        <taxon>Actinomycetes</taxon>
        <taxon>Propionibacteriales</taxon>
        <taxon>Nocardioidaceae</taxon>
        <taxon>Nocardioides</taxon>
    </lineage>
</organism>
<comment type="caution">
    <text evidence="2">The sequence shown here is derived from an EMBL/GenBank/DDBJ whole genome shotgun (WGS) entry which is preliminary data.</text>
</comment>